<evidence type="ECO:0000256" key="9">
    <source>
        <dbReference type="ARBA" id="ARBA00023176"/>
    </source>
</evidence>
<dbReference type="AlphaFoldDB" id="A0A5J9WTF8"/>
<keyword evidence="13" id="KW-1185">Reference proteome</keyword>
<evidence type="ECO:0000259" key="11">
    <source>
        <dbReference type="Pfam" id="PF01217"/>
    </source>
</evidence>
<dbReference type="GO" id="GO:0030122">
    <property type="term" value="C:AP-2 adaptor complex"/>
    <property type="evidence" value="ECO:0007669"/>
    <property type="project" value="InterPro"/>
</dbReference>
<evidence type="ECO:0000256" key="10">
    <source>
        <dbReference type="PIRNR" id="PIRNR015588"/>
    </source>
</evidence>
<keyword evidence="8 10" id="KW-0472">Membrane</keyword>
<dbReference type="InterPro" id="IPR016635">
    <property type="entry name" value="AP_complex_ssu"/>
</dbReference>
<evidence type="ECO:0000256" key="2">
    <source>
        <dbReference type="ARBA" id="ARBA00004277"/>
    </source>
</evidence>
<keyword evidence="6" id="KW-0254">Endocytosis</keyword>
<dbReference type="Gramene" id="TVU51371">
    <property type="protein sequence ID" value="TVU51371"/>
    <property type="gene ID" value="EJB05_02796"/>
</dbReference>
<dbReference type="InterPro" id="IPR011012">
    <property type="entry name" value="Longin-like_dom_sf"/>
</dbReference>
<evidence type="ECO:0000313" key="12">
    <source>
        <dbReference type="EMBL" id="TVU51371.1"/>
    </source>
</evidence>
<dbReference type="SUPFAM" id="SSF64356">
    <property type="entry name" value="SNARE-like"/>
    <property type="match status" value="1"/>
</dbReference>
<dbReference type="InterPro" id="IPR027156">
    <property type="entry name" value="APS2"/>
</dbReference>
<protein>
    <recommendedName>
        <fullName evidence="10">AP complex subunit sigma</fullName>
    </recommendedName>
</protein>
<evidence type="ECO:0000256" key="5">
    <source>
        <dbReference type="ARBA" id="ARBA00022475"/>
    </source>
</evidence>
<sequence>MIRFILLQNRQGKTRLAKYYVPLEDSEKHKVEYEVHRLVVNRDPKFTNFVEVSDLSSWVIIPCVVEFSAEPVLQALFVLVLMFRTHKVIYRRYAGLFFSMCVDITDNELAYLECIHLFVEILDHFFSNVCELDLVFNFHKVYLILDEFILAGELQETSKRAIIERMGELEKLE</sequence>
<evidence type="ECO:0000256" key="3">
    <source>
        <dbReference type="ARBA" id="ARBA00006972"/>
    </source>
</evidence>
<evidence type="ECO:0000313" key="13">
    <source>
        <dbReference type="Proteomes" id="UP000324897"/>
    </source>
</evidence>
<dbReference type="EMBL" id="RWGY01000002">
    <property type="protein sequence ID" value="TVU51371.1"/>
    <property type="molecule type" value="Genomic_DNA"/>
</dbReference>
<keyword evidence="9" id="KW-0168">Coated pit</keyword>
<comment type="similarity">
    <text evidence="3 10">Belongs to the adaptor complexes small subunit family.</text>
</comment>
<dbReference type="Proteomes" id="UP000324897">
    <property type="component" value="Chromosome 6"/>
</dbReference>
<dbReference type="GO" id="GO:0006886">
    <property type="term" value="P:intracellular protein transport"/>
    <property type="evidence" value="ECO:0007669"/>
    <property type="project" value="UniProtKB-UniRule"/>
</dbReference>
<dbReference type="InterPro" id="IPR022775">
    <property type="entry name" value="AP_mu_sigma_su"/>
</dbReference>
<keyword evidence="5" id="KW-1003">Cell membrane</keyword>
<dbReference type="Gene3D" id="3.30.450.60">
    <property type="match status" value="1"/>
</dbReference>
<reference evidence="12 13" key="1">
    <citation type="journal article" date="2019" name="Sci. Rep.">
        <title>A high-quality genome of Eragrostis curvula grass provides insights into Poaceae evolution and supports new strategies to enhance forage quality.</title>
        <authorList>
            <person name="Carballo J."/>
            <person name="Santos B.A.C.M."/>
            <person name="Zappacosta D."/>
            <person name="Garbus I."/>
            <person name="Selva J.P."/>
            <person name="Gallo C.A."/>
            <person name="Diaz A."/>
            <person name="Albertini E."/>
            <person name="Caccamo M."/>
            <person name="Echenique V."/>
        </authorList>
    </citation>
    <scope>NUCLEOTIDE SEQUENCE [LARGE SCALE GENOMIC DNA]</scope>
    <source>
        <strain evidence="13">cv. Victoria</strain>
        <tissue evidence="12">Leaf</tissue>
    </source>
</reference>
<comment type="subcellular location">
    <subcellularLocation>
        <location evidence="1">Cell membrane</location>
    </subcellularLocation>
    <subcellularLocation>
        <location evidence="2">Membrane</location>
        <location evidence="2">Coated pit</location>
        <topology evidence="2">Peripheral membrane protein</topology>
        <orientation evidence="2">Cytoplasmic side</orientation>
    </subcellularLocation>
</comment>
<dbReference type="GO" id="GO:0035615">
    <property type="term" value="F:clathrin adaptor activity"/>
    <property type="evidence" value="ECO:0007669"/>
    <property type="project" value="InterPro"/>
</dbReference>
<dbReference type="GO" id="GO:0072583">
    <property type="term" value="P:clathrin-dependent endocytosis"/>
    <property type="evidence" value="ECO:0007669"/>
    <property type="project" value="InterPro"/>
</dbReference>
<evidence type="ECO:0000256" key="1">
    <source>
        <dbReference type="ARBA" id="ARBA00004236"/>
    </source>
</evidence>
<organism evidence="12 13">
    <name type="scientific">Eragrostis curvula</name>
    <name type="common">weeping love grass</name>
    <dbReference type="NCBI Taxonomy" id="38414"/>
    <lineage>
        <taxon>Eukaryota</taxon>
        <taxon>Viridiplantae</taxon>
        <taxon>Streptophyta</taxon>
        <taxon>Embryophyta</taxon>
        <taxon>Tracheophyta</taxon>
        <taxon>Spermatophyta</taxon>
        <taxon>Magnoliopsida</taxon>
        <taxon>Liliopsida</taxon>
        <taxon>Poales</taxon>
        <taxon>Poaceae</taxon>
        <taxon>PACMAD clade</taxon>
        <taxon>Chloridoideae</taxon>
        <taxon>Eragrostideae</taxon>
        <taxon>Eragrostidinae</taxon>
        <taxon>Eragrostis</taxon>
    </lineage>
</organism>
<feature type="domain" description="AP complex mu/sigma subunit" evidence="11">
    <location>
        <begin position="1"/>
        <end position="55"/>
    </location>
</feature>
<gene>
    <name evidence="12" type="ORF">EJB05_02796</name>
</gene>
<proteinExistence type="inferred from homology"/>
<keyword evidence="4 10" id="KW-0813">Transport</keyword>
<dbReference type="PANTHER" id="PTHR11753">
    <property type="entry name" value="ADAPTOR COMPLEXES SMALL SUBUNIT FAMILY"/>
    <property type="match status" value="1"/>
</dbReference>
<dbReference type="Pfam" id="PF01217">
    <property type="entry name" value="Clat_adaptor_s"/>
    <property type="match status" value="2"/>
</dbReference>
<evidence type="ECO:0000256" key="6">
    <source>
        <dbReference type="ARBA" id="ARBA00022583"/>
    </source>
</evidence>
<accession>A0A5J9WTF8</accession>
<evidence type="ECO:0000256" key="4">
    <source>
        <dbReference type="ARBA" id="ARBA00022448"/>
    </source>
</evidence>
<dbReference type="PIRSF" id="PIRSF015588">
    <property type="entry name" value="AP_complex_sigma"/>
    <property type="match status" value="1"/>
</dbReference>
<keyword evidence="7 10" id="KW-0653">Protein transport</keyword>
<dbReference type="OrthoDB" id="371463at2759"/>
<evidence type="ECO:0000256" key="8">
    <source>
        <dbReference type="ARBA" id="ARBA00023136"/>
    </source>
</evidence>
<dbReference type="CDD" id="cd14833">
    <property type="entry name" value="AP2_sigma"/>
    <property type="match status" value="1"/>
</dbReference>
<comment type="caution">
    <text evidence="12">The sequence shown here is derived from an EMBL/GenBank/DDBJ whole genome shotgun (WGS) entry which is preliminary data.</text>
</comment>
<evidence type="ECO:0000256" key="7">
    <source>
        <dbReference type="ARBA" id="ARBA00022927"/>
    </source>
</evidence>
<feature type="domain" description="AP complex mu/sigma subunit" evidence="11">
    <location>
        <begin position="81"/>
        <end position="172"/>
    </location>
</feature>
<name>A0A5J9WTF8_9POAL</name>